<dbReference type="EMBL" id="RJJD01000001">
    <property type="protein sequence ID" value="RNI31447.1"/>
    <property type="molecule type" value="Genomic_DNA"/>
</dbReference>
<accession>A0A3M9N294</accession>
<protein>
    <submittedName>
        <fullName evidence="1">Uncharacterized protein</fullName>
    </submittedName>
</protein>
<name>A0A3M9N294_9BACT</name>
<reference evidence="1 2" key="1">
    <citation type="submission" date="2018-11" db="EMBL/GenBank/DDBJ databases">
        <title>Rufibacter latericius sp. nov., isolated from water in Baiyang Lake.</title>
        <authorList>
            <person name="Yang Y."/>
        </authorList>
    </citation>
    <scope>NUCLEOTIDE SEQUENCE [LARGE SCALE GENOMIC DNA]</scope>
    <source>
        <strain evidence="1 2">R-22-1c-1</strain>
    </source>
</reference>
<evidence type="ECO:0000313" key="1">
    <source>
        <dbReference type="EMBL" id="RNI31447.1"/>
    </source>
</evidence>
<organism evidence="1 2">
    <name type="scientific">Rufibacter latericius</name>
    <dbReference type="NCBI Taxonomy" id="2487040"/>
    <lineage>
        <taxon>Bacteria</taxon>
        <taxon>Pseudomonadati</taxon>
        <taxon>Bacteroidota</taxon>
        <taxon>Cytophagia</taxon>
        <taxon>Cytophagales</taxon>
        <taxon>Hymenobacteraceae</taxon>
        <taxon>Rufibacter</taxon>
    </lineage>
</organism>
<dbReference type="AlphaFoldDB" id="A0A3M9N294"/>
<keyword evidence="2" id="KW-1185">Reference proteome</keyword>
<dbReference type="RefSeq" id="WP_123125350.1">
    <property type="nucleotide sequence ID" value="NZ_RJJD01000001.1"/>
</dbReference>
<evidence type="ECO:0000313" key="2">
    <source>
        <dbReference type="Proteomes" id="UP000272117"/>
    </source>
</evidence>
<proteinExistence type="predicted"/>
<sequence>MQLTNLIENITPQSPLLDEQAQGYITPDQMIQLASAKLEFLKALYRQQLGFDLVLEKVSLA</sequence>
<dbReference type="Proteomes" id="UP000272117">
    <property type="component" value="Unassembled WGS sequence"/>
</dbReference>
<comment type="caution">
    <text evidence="1">The sequence shown here is derived from an EMBL/GenBank/DDBJ whole genome shotgun (WGS) entry which is preliminary data.</text>
</comment>
<gene>
    <name evidence="1" type="ORF">EFB08_02685</name>
</gene>
<dbReference type="OrthoDB" id="9945718at2"/>